<sequence>MDPLKICFLVMTAVSLTSTLILMLACISPAPVIHTGLALMTVGPPFNAPNGPSVFLGLLGSCSRPTNGAHVSCTKVTIASTVKLVYDLEDTKLPAQATDLLLDGPNTPTSIVLTLVLLPLSACFCLALIYLAFMKERKRGDLLSVTYFGVVNFIIGVVASLVLYIRVAEAVQIFNNGIHSAGLRASVGNSFIMFLVAFETQGVLVFVLRILAPKKEDGPPAAPTDGPAPSRRKFCRSVPTETLAPRTASQAAQPVPVDVADVCPRAGGEEVVAHEAQGLQITGAQHGQDKREGVAAVDEHEQVREERGVRGEVAQGAEPGERERVVVRHVVRRVGEVAQGRRTARGVCRQIEARRA</sequence>
<feature type="transmembrane region" description="Helical" evidence="1">
    <location>
        <begin position="111"/>
        <end position="133"/>
    </location>
</feature>
<dbReference type="PROSITE" id="PS51257">
    <property type="entry name" value="PROKAR_LIPOPROTEIN"/>
    <property type="match status" value="1"/>
</dbReference>
<dbReference type="EMBL" id="JARJCW010000007">
    <property type="protein sequence ID" value="KAJ7222124.1"/>
    <property type="molecule type" value="Genomic_DNA"/>
</dbReference>
<proteinExistence type="predicted"/>
<dbReference type="AlphaFoldDB" id="A0AAD6VTY1"/>
<organism evidence="2 3">
    <name type="scientific">Mycena pura</name>
    <dbReference type="NCBI Taxonomy" id="153505"/>
    <lineage>
        <taxon>Eukaryota</taxon>
        <taxon>Fungi</taxon>
        <taxon>Dikarya</taxon>
        <taxon>Basidiomycota</taxon>
        <taxon>Agaricomycotina</taxon>
        <taxon>Agaricomycetes</taxon>
        <taxon>Agaricomycetidae</taxon>
        <taxon>Agaricales</taxon>
        <taxon>Marasmiineae</taxon>
        <taxon>Mycenaceae</taxon>
        <taxon>Mycena</taxon>
    </lineage>
</organism>
<evidence type="ECO:0000256" key="1">
    <source>
        <dbReference type="SAM" id="Phobius"/>
    </source>
</evidence>
<feature type="transmembrane region" description="Helical" evidence="1">
    <location>
        <begin position="187"/>
        <end position="208"/>
    </location>
</feature>
<keyword evidence="1" id="KW-1133">Transmembrane helix</keyword>
<gene>
    <name evidence="2" type="ORF">GGX14DRAFT_662677</name>
</gene>
<keyword evidence="3" id="KW-1185">Reference proteome</keyword>
<accession>A0AAD6VTY1</accession>
<keyword evidence="1" id="KW-0812">Transmembrane</keyword>
<protein>
    <submittedName>
        <fullName evidence="2">Uncharacterized protein</fullName>
    </submittedName>
</protein>
<feature type="transmembrane region" description="Helical" evidence="1">
    <location>
        <begin position="145"/>
        <end position="167"/>
    </location>
</feature>
<reference evidence="2" key="1">
    <citation type="submission" date="2023-03" db="EMBL/GenBank/DDBJ databases">
        <title>Massive genome expansion in bonnet fungi (Mycena s.s.) driven by repeated elements and novel gene families across ecological guilds.</title>
        <authorList>
            <consortium name="Lawrence Berkeley National Laboratory"/>
            <person name="Harder C.B."/>
            <person name="Miyauchi S."/>
            <person name="Viragh M."/>
            <person name="Kuo A."/>
            <person name="Thoen E."/>
            <person name="Andreopoulos B."/>
            <person name="Lu D."/>
            <person name="Skrede I."/>
            <person name="Drula E."/>
            <person name="Henrissat B."/>
            <person name="Morin E."/>
            <person name="Kohler A."/>
            <person name="Barry K."/>
            <person name="LaButti K."/>
            <person name="Morin E."/>
            <person name="Salamov A."/>
            <person name="Lipzen A."/>
            <person name="Mereny Z."/>
            <person name="Hegedus B."/>
            <person name="Baldrian P."/>
            <person name="Stursova M."/>
            <person name="Weitz H."/>
            <person name="Taylor A."/>
            <person name="Grigoriev I.V."/>
            <person name="Nagy L.G."/>
            <person name="Martin F."/>
            <person name="Kauserud H."/>
        </authorList>
    </citation>
    <scope>NUCLEOTIDE SEQUENCE</scope>
    <source>
        <strain evidence="2">9144</strain>
    </source>
</reference>
<dbReference type="Proteomes" id="UP001219525">
    <property type="component" value="Unassembled WGS sequence"/>
</dbReference>
<keyword evidence="1" id="KW-0472">Membrane</keyword>
<evidence type="ECO:0000313" key="2">
    <source>
        <dbReference type="EMBL" id="KAJ7222124.1"/>
    </source>
</evidence>
<name>A0AAD6VTY1_9AGAR</name>
<evidence type="ECO:0000313" key="3">
    <source>
        <dbReference type="Proteomes" id="UP001219525"/>
    </source>
</evidence>
<comment type="caution">
    <text evidence="2">The sequence shown here is derived from an EMBL/GenBank/DDBJ whole genome shotgun (WGS) entry which is preliminary data.</text>
</comment>